<reference evidence="3" key="1">
    <citation type="journal article" date="2013" name="Genome">
        <title>Draft Genome Sequence of a Thermophilic Member of the Bacillaceae, Anoxybacillus flavithermus Strain Kn10, Isolated from the Kan-nawa Hot Spring in Japan.</title>
        <authorList>
            <person name="Matsutani M."/>
            <person name="Shirakihara Y."/>
            <person name="Imada K."/>
            <person name="Yakushi T."/>
            <person name="Matsushita K."/>
        </authorList>
    </citation>
    <scope>NUCLEOTIDE SEQUENCE [LARGE SCALE GENOMIC DNA]</scope>
    <source>
        <strain evidence="3">NBRC 109594</strain>
    </source>
</reference>
<feature type="domain" description="Rv2525c-like glycoside hydrolase-like" evidence="1">
    <location>
        <begin position="44"/>
        <end position="161"/>
    </location>
</feature>
<dbReference type="Pfam" id="PF08924">
    <property type="entry name" value="Rv2525c_GlyHyd-like"/>
    <property type="match status" value="1"/>
</dbReference>
<dbReference type="AlphaFoldDB" id="R4G0P6"/>
<dbReference type="EMBL" id="BARH01000012">
    <property type="protein sequence ID" value="GAC91188.1"/>
    <property type="molecule type" value="Genomic_DNA"/>
</dbReference>
<protein>
    <recommendedName>
        <fullName evidence="1">Rv2525c-like glycoside hydrolase-like domain-containing protein</fullName>
    </recommendedName>
</protein>
<dbReference type="Proteomes" id="UP000013057">
    <property type="component" value="Unassembled WGS sequence"/>
</dbReference>
<organism evidence="2 3">
    <name type="scientific">Anoxybacillus flavithermus NBRC 109594</name>
    <dbReference type="NCBI Taxonomy" id="1315967"/>
    <lineage>
        <taxon>Bacteria</taxon>
        <taxon>Bacillati</taxon>
        <taxon>Bacillota</taxon>
        <taxon>Bacilli</taxon>
        <taxon>Bacillales</taxon>
        <taxon>Anoxybacillaceae</taxon>
        <taxon>Anoxybacillus</taxon>
    </lineage>
</organism>
<dbReference type="InterPro" id="IPR015020">
    <property type="entry name" value="Rv2525c-like_Glyco_Hydro-like"/>
</dbReference>
<dbReference type="Gene3D" id="3.20.20.80">
    <property type="entry name" value="Glycosidases"/>
    <property type="match status" value="1"/>
</dbReference>
<sequence length="229" mass="26208">MYHSHIYGKKRKKEGMDMWGVDSAAKVTETLLTCVRQQYGFPQFWGRYVTTVPNVSDGLTKEEIAFIRGRGIKIAPIYNAFREATQYEKGRTAARNAIFHARRLGIPKNKVIFANIEDEFDVDAAWIRAWVDTFYPSGYRPGIYANPTKGAFGEAYCEAVKNDERVAQQTMIWSSYPRPGTTSATKAPTFRPNVPNCRANVWMWQYGRDADRCAIDTNVANRKISDYLY</sequence>
<evidence type="ECO:0000313" key="3">
    <source>
        <dbReference type="Proteomes" id="UP000013057"/>
    </source>
</evidence>
<dbReference type="SUPFAM" id="SSF51445">
    <property type="entry name" value="(Trans)glycosidases"/>
    <property type="match status" value="1"/>
</dbReference>
<dbReference type="InterPro" id="IPR017853">
    <property type="entry name" value="GH"/>
</dbReference>
<gene>
    <name evidence="2" type="ORF">KN10_1624</name>
</gene>
<proteinExistence type="predicted"/>
<accession>R4G0P6</accession>
<evidence type="ECO:0000259" key="1">
    <source>
        <dbReference type="Pfam" id="PF08924"/>
    </source>
</evidence>
<evidence type="ECO:0000313" key="2">
    <source>
        <dbReference type="EMBL" id="GAC91188.1"/>
    </source>
</evidence>
<name>R4G0P6_9BACL</name>
<comment type="caution">
    <text evidence="2">The sequence shown here is derived from an EMBL/GenBank/DDBJ whole genome shotgun (WGS) entry which is preliminary data.</text>
</comment>